<dbReference type="SUPFAM" id="SSF81296">
    <property type="entry name" value="E set domains"/>
    <property type="match status" value="1"/>
</dbReference>
<comment type="similarity">
    <text evidence="1 6 8">Belongs to the glycosyl hydrolase 9 (cellulase E) family.</text>
</comment>
<dbReference type="InterPro" id="IPR004197">
    <property type="entry name" value="Cellulase_Ig-like"/>
</dbReference>
<comment type="catalytic activity">
    <reaction evidence="8">
        <text>Endohydrolysis of (1-&gt;4)-beta-D-glucosidic linkages in cellulose, lichenin and cereal beta-D-glucans.</text>
        <dbReference type="EC" id="3.2.1.4"/>
    </reaction>
</comment>
<dbReference type="InterPro" id="IPR018221">
    <property type="entry name" value="Glyco_hydro_9_His_AS"/>
</dbReference>
<dbReference type="PROSITE" id="PS00698">
    <property type="entry name" value="GH9_3"/>
    <property type="match status" value="1"/>
</dbReference>
<evidence type="ECO:0000256" key="5">
    <source>
        <dbReference type="ARBA" id="ARBA00023326"/>
    </source>
</evidence>
<name>A0A806KMJ3_9BACT</name>
<feature type="active site" evidence="7">
    <location>
        <position position="491"/>
    </location>
</feature>
<dbReference type="EC" id="3.2.1.4" evidence="8"/>
<keyword evidence="5 6" id="KW-0624">Polysaccharide degradation</keyword>
<evidence type="ECO:0000256" key="7">
    <source>
        <dbReference type="PROSITE-ProRule" id="PRU10060"/>
    </source>
</evidence>
<dbReference type="InterPro" id="IPR012341">
    <property type="entry name" value="6hp_glycosidase-like_sf"/>
</dbReference>
<evidence type="ECO:0000256" key="2">
    <source>
        <dbReference type="ARBA" id="ARBA00022801"/>
    </source>
</evidence>
<dbReference type="Gene3D" id="2.60.40.10">
    <property type="entry name" value="Immunoglobulins"/>
    <property type="match status" value="1"/>
</dbReference>
<evidence type="ECO:0000256" key="8">
    <source>
        <dbReference type="RuleBase" id="RU361166"/>
    </source>
</evidence>
<dbReference type="Pfam" id="PF00759">
    <property type="entry name" value="Glyco_hydro_9"/>
    <property type="match status" value="1"/>
</dbReference>
<dbReference type="SUPFAM" id="SSF48208">
    <property type="entry name" value="Six-hairpin glycosidases"/>
    <property type="match status" value="1"/>
</dbReference>
<keyword evidence="2 6" id="KW-0378">Hydrolase</keyword>
<sequence>MDTDVSDAIHVDQLGYRPNDIKRAVLPEDCEEFHICQASDGVSVFTAEASQSRGSLASGERVRVADFTVFATPGEYFISDGKGRSYTFAIAENPYGELRATVLNFFEMQRCGTEIDAPPWSHPACHTGIAYVLDRDGQKTGETKAVIGGWHDAGDYSRYVIPGAMSVAQILLGYELAPNPDGNALDVAWFKIEWMLQMQDEGTGGVYHKIGCANFNALNEAPQDEKGEIVLSPISPAATAAFSATMAMASRFYPDHSAELLEAARRAWVWADENPGVPGFRNPPGVVTGEYAGSDPSDMRYWAASELFVATGDETYHDYLKSSKVYTGMGWTSLGTYGIVNYLLRAGDKADAALSDKMKSALASEVKTVMDNYQKDPYGISLGGVYQWGSNMYLANNAAMLLLYNIIEPGEGYYDAALEHMSYLLGKNALSQSYITGFGSNASKDPHHRLSVAAGQTVLGMVVGGPNGKTNDDPVLNANRKGEPPMKCYIDNRESYASNEVAIYWNSPVYLLLALLDF</sequence>
<dbReference type="InterPro" id="IPR001701">
    <property type="entry name" value="Glyco_hydro_9"/>
</dbReference>
<feature type="active site" evidence="6">
    <location>
        <position position="447"/>
    </location>
</feature>
<reference evidence="11" key="1">
    <citation type="submission" date="2012-03" db="EMBL/GenBank/DDBJ databases">
        <title>Functional metagenomics reveals considerable lignocellulase gene clusters in the gut microbiome of a wood-feeding higher termite.</title>
        <authorList>
            <person name="Liu N."/>
        </authorList>
    </citation>
    <scope>NUCLEOTIDE SEQUENCE</scope>
</reference>
<evidence type="ECO:0000313" key="11">
    <source>
        <dbReference type="EMBL" id="AGS53231.1"/>
    </source>
</evidence>
<organism evidence="11">
    <name type="scientific">uncultured bacterium contig00102</name>
    <dbReference type="NCBI Taxonomy" id="1181569"/>
    <lineage>
        <taxon>Bacteria</taxon>
        <taxon>environmental samples</taxon>
    </lineage>
</organism>
<dbReference type="InterPro" id="IPR014756">
    <property type="entry name" value="Ig_E-set"/>
</dbReference>
<evidence type="ECO:0000256" key="1">
    <source>
        <dbReference type="ARBA" id="ARBA00007072"/>
    </source>
</evidence>
<evidence type="ECO:0000259" key="9">
    <source>
        <dbReference type="Pfam" id="PF00759"/>
    </source>
</evidence>
<dbReference type="GO" id="GO:0008810">
    <property type="term" value="F:cellulase activity"/>
    <property type="evidence" value="ECO:0007669"/>
    <property type="project" value="UniProtKB-EC"/>
</dbReference>
<accession>A0A806KMJ3</accession>
<evidence type="ECO:0000259" key="10">
    <source>
        <dbReference type="Pfam" id="PF02927"/>
    </source>
</evidence>
<dbReference type="Gene3D" id="1.50.10.10">
    <property type="match status" value="1"/>
</dbReference>
<dbReference type="CDD" id="cd02850">
    <property type="entry name" value="E_set_Cellulase_N"/>
    <property type="match status" value="1"/>
</dbReference>
<dbReference type="InterPro" id="IPR013783">
    <property type="entry name" value="Ig-like_fold"/>
</dbReference>
<evidence type="ECO:0000256" key="6">
    <source>
        <dbReference type="PROSITE-ProRule" id="PRU10059"/>
    </source>
</evidence>
<dbReference type="InterPro" id="IPR033126">
    <property type="entry name" value="Glyco_hydro_9_Asp/Glu_AS"/>
</dbReference>
<dbReference type="GO" id="GO:0030245">
    <property type="term" value="P:cellulose catabolic process"/>
    <property type="evidence" value="ECO:0007669"/>
    <property type="project" value="UniProtKB-KW"/>
</dbReference>
<feature type="active site" evidence="7">
    <location>
        <position position="500"/>
    </location>
</feature>
<keyword evidence="4 6" id="KW-0326">Glycosidase</keyword>
<keyword evidence="3 6" id="KW-0119">Carbohydrate metabolism</keyword>
<evidence type="ECO:0000256" key="3">
    <source>
        <dbReference type="ARBA" id="ARBA00023277"/>
    </source>
</evidence>
<feature type="domain" description="Glycoside hydrolase family 9" evidence="9">
    <location>
        <begin position="95"/>
        <end position="512"/>
    </location>
</feature>
<protein>
    <recommendedName>
        <fullName evidence="8">Endoglucanase</fullName>
        <ecNumber evidence="8">3.2.1.4</ecNumber>
    </recommendedName>
</protein>
<proteinExistence type="inferred from homology"/>
<dbReference type="InterPro" id="IPR008928">
    <property type="entry name" value="6-hairpin_glycosidase_sf"/>
</dbReference>
<dbReference type="AlphaFoldDB" id="A0A806KMJ3"/>
<dbReference type="EMBL" id="JQ844226">
    <property type="protein sequence ID" value="AGS53231.1"/>
    <property type="molecule type" value="Genomic_DNA"/>
</dbReference>
<evidence type="ECO:0000256" key="4">
    <source>
        <dbReference type="ARBA" id="ARBA00023295"/>
    </source>
</evidence>
<dbReference type="PANTHER" id="PTHR22298">
    <property type="entry name" value="ENDO-1,4-BETA-GLUCANASE"/>
    <property type="match status" value="1"/>
</dbReference>
<keyword evidence="8" id="KW-0136">Cellulose degradation</keyword>
<dbReference type="PROSITE" id="PS00592">
    <property type="entry name" value="GH9_2"/>
    <property type="match status" value="1"/>
</dbReference>
<dbReference type="Pfam" id="PF02927">
    <property type="entry name" value="CelD_N"/>
    <property type="match status" value="1"/>
</dbReference>
<feature type="domain" description="Cellulase Ig-like" evidence="10">
    <location>
        <begin position="6"/>
        <end position="79"/>
    </location>
</feature>